<keyword evidence="1" id="KW-0472">Membrane</keyword>
<evidence type="ECO:0000313" key="3">
    <source>
        <dbReference type="Proteomes" id="UP000475862"/>
    </source>
</evidence>
<keyword evidence="1" id="KW-1133">Transmembrane helix</keyword>
<comment type="caution">
    <text evidence="2">The sequence shown here is derived from an EMBL/GenBank/DDBJ whole genome shotgun (WGS) entry which is preliminary data.</text>
</comment>
<gene>
    <name evidence="2" type="ORF">AGLY_004692</name>
</gene>
<keyword evidence="3" id="KW-1185">Reference proteome</keyword>
<feature type="non-terminal residue" evidence="2">
    <location>
        <position position="253"/>
    </location>
</feature>
<feature type="transmembrane region" description="Helical" evidence="1">
    <location>
        <begin position="53"/>
        <end position="74"/>
    </location>
</feature>
<dbReference type="AlphaFoldDB" id="A0A6G0TV39"/>
<name>A0A6G0TV39_APHGL</name>
<evidence type="ECO:0000313" key="2">
    <source>
        <dbReference type="EMBL" id="KAE9539440.1"/>
    </source>
</evidence>
<accession>A0A6G0TV39</accession>
<evidence type="ECO:0000256" key="1">
    <source>
        <dbReference type="SAM" id="Phobius"/>
    </source>
</evidence>
<reference evidence="2 3" key="1">
    <citation type="submission" date="2019-08" db="EMBL/GenBank/DDBJ databases">
        <title>The genome of the soybean aphid Biotype 1, its phylome, world population structure and adaptation to the North American continent.</title>
        <authorList>
            <person name="Giordano R."/>
            <person name="Donthu R.K."/>
            <person name="Hernandez A.G."/>
            <person name="Wright C.L."/>
            <person name="Zimin A.V."/>
        </authorList>
    </citation>
    <scope>NUCLEOTIDE SEQUENCE [LARGE SCALE GENOMIC DNA]</scope>
    <source>
        <tissue evidence="2">Whole aphids</tissue>
    </source>
</reference>
<protein>
    <recommendedName>
        <fullName evidence="4">Transmembrane protein</fullName>
    </recommendedName>
</protein>
<proteinExistence type="predicted"/>
<organism evidence="2 3">
    <name type="scientific">Aphis glycines</name>
    <name type="common">Soybean aphid</name>
    <dbReference type="NCBI Taxonomy" id="307491"/>
    <lineage>
        <taxon>Eukaryota</taxon>
        <taxon>Metazoa</taxon>
        <taxon>Ecdysozoa</taxon>
        <taxon>Arthropoda</taxon>
        <taxon>Hexapoda</taxon>
        <taxon>Insecta</taxon>
        <taxon>Pterygota</taxon>
        <taxon>Neoptera</taxon>
        <taxon>Paraneoptera</taxon>
        <taxon>Hemiptera</taxon>
        <taxon>Sternorrhyncha</taxon>
        <taxon>Aphidomorpha</taxon>
        <taxon>Aphidoidea</taxon>
        <taxon>Aphididae</taxon>
        <taxon>Aphidini</taxon>
        <taxon>Aphis</taxon>
        <taxon>Aphis</taxon>
    </lineage>
</organism>
<dbReference type="EMBL" id="VYZN01000014">
    <property type="protein sequence ID" value="KAE9539440.1"/>
    <property type="molecule type" value="Genomic_DNA"/>
</dbReference>
<dbReference type="Proteomes" id="UP000475862">
    <property type="component" value="Unassembled WGS sequence"/>
</dbReference>
<keyword evidence="1" id="KW-0812">Transmembrane</keyword>
<evidence type="ECO:0008006" key="4">
    <source>
        <dbReference type="Google" id="ProtNLM"/>
    </source>
</evidence>
<sequence>MASSLCISSCVAMIHYKEFFDACDGKDFKSTFKHFENKFKVSFSSNPSFTLKYFTRVSIIPSIMLVSFVVISILHPISRNFTISLLHTSSKINRPFEYIQHVMNFLVQHKSIAQIPYCIVMKGSFNTSITRLDFPQPVIPFTTIKLFASNSVNIFFTLYIHVQLVIHVLKIIEVLHQQLKSPVFYLKTCNYMYLLWNVVRDQLSMNNVLTNSLGTDLNHPDLWMAIIQVNDQLPSRGFSIINKQNIILFITMH</sequence>